<dbReference type="Gene3D" id="2.40.50.140">
    <property type="entry name" value="Nucleic acid-binding proteins"/>
    <property type="match status" value="1"/>
</dbReference>
<keyword evidence="3 4" id="KW-0949">S-adenosyl-L-methionine</keyword>
<dbReference type="PANTHER" id="PTHR11061:SF30">
    <property type="entry name" value="TRNA (URACIL(54)-C(5))-METHYLTRANSFERASE"/>
    <property type="match status" value="1"/>
</dbReference>
<dbReference type="Gene3D" id="3.40.50.150">
    <property type="entry name" value="Vaccinia Virus protein VP39"/>
    <property type="match status" value="1"/>
</dbReference>
<proteinExistence type="inferred from homology"/>
<dbReference type="PROSITE" id="PS01231">
    <property type="entry name" value="TRMA_2"/>
    <property type="match status" value="1"/>
</dbReference>
<dbReference type="InterPro" id="IPR010280">
    <property type="entry name" value="U5_MeTrfase_fam"/>
</dbReference>
<evidence type="ECO:0000256" key="5">
    <source>
        <dbReference type="PROSITE-ProRule" id="PRU10015"/>
    </source>
</evidence>
<reference evidence="8" key="1">
    <citation type="journal article" date="2019" name="Int. J. Syst. Evol. Microbiol.">
        <title>The Global Catalogue of Microorganisms (GCM) 10K type strain sequencing project: providing services to taxonomists for standard genome sequencing and annotation.</title>
        <authorList>
            <consortium name="The Broad Institute Genomics Platform"/>
            <consortium name="The Broad Institute Genome Sequencing Center for Infectious Disease"/>
            <person name="Wu L."/>
            <person name="Ma J."/>
        </authorList>
    </citation>
    <scope>NUCLEOTIDE SEQUENCE [LARGE SCALE GENOMIC DNA]</scope>
    <source>
        <strain evidence="8">JCM 17906</strain>
    </source>
</reference>
<dbReference type="Proteomes" id="UP001501598">
    <property type="component" value="Unassembled WGS sequence"/>
</dbReference>
<evidence type="ECO:0000256" key="4">
    <source>
        <dbReference type="PROSITE-ProRule" id="PRU01024"/>
    </source>
</evidence>
<evidence type="ECO:0000256" key="2">
    <source>
        <dbReference type="ARBA" id="ARBA00022679"/>
    </source>
</evidence>
<dbReference type="InterPro" id="IPR030390">
    <property type="entry name" value="MeTrfase_TrmA_AS"/>
</dbReference>
<evidence type="ECO:0000256" key="1">
    <source>
        <dbReference type="ARBA" id="ARBA00022603"/>
    </source>
</evidence>
<dbReference type="RefSeq" id="WP_345423278.1">
    <property type="nucleotide sequence ID" value="NZ_BAABGT010000075.1"/>
</dbReference>
<dbReference type="EMBL" id="BAABGT010000075">
    <property type="protein sequence ID" value="GAA4553563.1"/>
    <property type="molecule type" value="Genomic_DNA"/>
</dbReference>
<evidence type="ECO:0000313" key="8">
    <source>
        <dbReference type="Proteomes" id="UP001501598"/>
    </source>
</evidence>
<feature type="binding site" evidence="4">
    <location>
        <position position="251"/>
    </location>
    <ligand>
        <name>S-adenosyl-L-methionine</name>
        <dbReference type="ChEBI" id="CHEBI:59789"/>
    </ligand>
</feature>
<feature type="binding site" evidence="4">
    <location>
        <position position="275"/>
    </location>
    <ligand>
        <name>S-adenosyl-L-methionine</name>
        <dbReference type="ChEBI" id="CHEBI:59789"/>
    </ligand>
</feature>
<evidence type="ECO:0000256" key="3">
    <source>
        <dbReference type="ARBA" id="ARBA00022691"/>
    </source>
</evidence>
<feature type="binding site" evidence="4">
    <location>
        <position position="222"/>
    </location>
    <ligand>
        <name>S-adenosyl-L-methionine</name>
        <dbReference type="ChEBI" id="CHEBI:59789"/>
    </ligand>
</feature>
<keyword evidence="2 4" id="KW-0808">Transferase</keyword>
<dbReference type="InterPro" id="IPR012340">
    <property type="entry name" value="NA-bd_OB-fold"/>
</dbReference>
<keyword evidence="1 4" id="KW-0489">Methyltransferase</keyword>
<feature type="active site" evidence="5">
    <location>
        <position position="344"/>
    </location>
</feature>
<accession>A0ABP8RYL5</accession>
<feature type="active site" description="Nucleophile" evidence="4">
    <location>
        <position position="344"/>
    </location>
</feature>
<dbReference type="InterPro" id="IPR029063">
    <property type="entry name" value="SAM-dependent_MTases_sf"/>
</dbReference>
<organism evidence="7 8">
    <name type="scientific">Pseudonocardia xishanensis</name>
    <dbReference type="NCBI Taxonomy" id="630995"/>
    <lineage>
        <taxon>Bacteria</taxon>
        <taxon>Bacillati</taxon>
        <taxon>Actinomycetota</taxon>
        <taxon>Actinomycetes</taxon>
        <taxon>Pseudonocardiales</taxon>
        <taxon>Pseudonocardiaceae</taxon>
        <taxon>Pseudonocardia</taxon>
    </lineage>
</organism>
<comment type="caution">
    <text evidence="7">The sequence shown here is derived from an EMBL/GenBank/DDBJ whole genome shotgun (WGS) entry which is preliminary data.</text>
</comment>
<dbReference type="Pfam" id="PF01938">
    <property type="entry name" value="TRAM"/>
    <property type="match status" value="1"/>
</dbReference>
<dbReference type="PROSITE" id="PS01230">
    <property type="entry name" value="TRMA_1"/>
    <property type="match status" value="1"/>
</dbReference>
<evidence type="ECO:0000313" key="7">
    <source>
        <dbReference type="EMBL" id="GAA4553563.1"/>
    </source>
</evidence>
<dbReference type="SUPFAM" id="SSF53335">
    <property type="entry name" value="S-adenosyl-L-methionine-dependent methyltransferases"/>
    <property type="match status" value="1"/>
</dbReference>
<dbReference type="Pfam" id="PF05958">
    <property type="entry name" value="tRNA_U5-meth_tr"/>
    <property type="match status" value="1"/>
</dbReference>
<feature type="domain" description="TRAM" evidence="6">
    <location>
        <begin position="15"/>
        <end position="59"/>
    </location>
</feature>
<sequence>MTRSADRTLDWTDRVLEVEAGAVAHGGHCVARHEGRVLFVRHALPGETVRAVVTDDQGGSFCLADAISVLVASPDRVEAPCPWARAGGCGGCDFQHVSPEAQRALKTTVLREQLSRLGGVESEVSVEELPGGALGWRQRIRLAVDDEGRAGLRAHHSHEVVPIADCLLAPSGMLPDLLERSWPAGSHVEVAVDATGERRIGTRSRQRAAGREWDLSPGAFWQVHPHLADALVGVVREWAAAPSGGTAWDLYGGVGLFAAVLGEQVGPTGSVAVVESSPAAVADGKRALADLPQVWFREGRVEQVVKGLPDPSVVVADPPRKGLQKQMVAAICDRAPERVVYVACDPASLGRDVTLFAARGYGLAEVRSFDAFPMTHHMESVALFTRS</sequence>
<name>A0ABP8RYL5_9PSEU</name>
<keyword evidence="8" id="KW-1185">Reference proteome</keyword>
<comment type="similarity">
    <text evidence="4">Belongs to the class I-like SAM-binding methyltransferase superfamily. RNA M5U methyltransferase family.</text>
</comment>
<protein>
    <submittedName>
        <fullName evidence="7">TRAM domain-containing protein</fullName>
    </submittedName>
</protein>
<dbReference type="InterPro" id="IPR002792">
    <property type="entry name" value="TRAM_dom"/>
</dbReference>
<gene>
    <name evidence="7" type="ORF">GCM10023175_49820</name>
</gene>
<feature type="binding site" evidence="4">
    <location>
        <position position="317"/>
    </location>
    <ligand>
        <name>S-adenosyl-L-methionine</name>
        <dbReference type="ChEBI" id="CHEBI:59789"/>
    </ligand>
</feature>
<dbReference type="InterPro" id="IPR030391">
    <property type="entry name" value="MeTrfase_TrmA_CS"/>
</dbReference>
<evidence type="ECO:0000259" key="6">
    <source>
        <dbReference type="Pfam" id="PF01938"/>
    </source>
</evidence>
<dbReference type="SUPFAM" id="SSF50249">
    <property type="entry name" value="Nucleic acid-binding proteins"/>
    <property type="match status" value="1"/>
</dbReference>
<dbReference type="PANTHER" id="PTHR11061">
    <property type="entry name" value="RNA M5U METHYLTRANSFERASE"/>
    <property type="match status" value="1"/>
</dbReference>
<dbReference type="PROSITE" id="PS51687">
    <property type="entry name" value="SAM_MT_RNA_M5U"/>
    <property type="match status" value="1"/>
</dbReference>